<evidence type="ECO:0000256" key="6">
    <source>
        <dbReference type="SAM" id="Phobius"/>
    </source>
</evidence>
<evidence type="ECO:0000256" key="1">
    <source>
        <dbReference type="ARBA" id="ARBA00004141"/>
    </source>
</evidence>
<dbReference type="EnsemblProtists" id="EOD13860">
    <property type="protein sequence ID" value="EOD13860"/>
    <property type="gene ID" value="EMIHUDRAFT_103702"/>
</dbReference>
<feature type="transmembrane region" description="Helical" evidence="6">
    <location>
        <begin position="137"/>
        <end position="158"/>
    </location>
</feature>
<accession>A0A0D3IRH5</accession>
<dbReference type="GO" id="GO:0016020">
    <property type="term" value="C:membrane"/>
    <property type="evidence" value="ECO:0007669"/>
    <property type="project" value="UniProtKB-SubCell"/>
</dbReference>
<feature type="transmembrane region" description="Helical" evidence="6">
    <location>
        <begin position="80"/>
        <end position="101"/>
    </location>
</feature>
<feature type="transmembrane region" description="Helical" evidence="6">
    <location>
        <begin position="113"/>
        <end position="131"/>
    </location>
</feature>
<feature type="transmembrane region" description="Helical" evidence="6">
    <location>
        <begin position="213"/>
        <end position="235"/>
    </location>
</feature>
<dbReference type="eggNOG" id="KOG2615">
    <property type="taxonomic scope" value="Eukaryota"/>
</dbReference>
<dbReference type="HOGENOM" id="CLU_875602_0_0_1"/>
<dbReference type="InterPro" id="IPR020846">
    <property type="entry name" value="MFS_dom"/>
</dbReference>
<evidence type="ECO:0000259" key="7">
    <source>
        <dbReference type="PROSITE" id="PS50850"/>
    </source>
</evidence>
<feature type="transmembrane region" description="Helical" evidence="6">
    <location>
        <begin position="49"/>
        <end position="68"/>
    </location>
</feature>
<evidence type="ECO:0000256" key="2">
    <source>
        <dbReference type="ARBA" id="ARBA00022448"/>
    </source>
</evidence>
<dbReference type="InterPro" id="IPR036259">
    <property type="entry name" value="MFS_trans_sf"/>
</dbReference>
<keyword evidence="3 6" id="KW-0812">Transmembrane</keyword>
<dbReference type="PROSITE" id="PS50850">
    <property type="entry name" value="MFS"/>
    <property type="match status" value="1"/>
</dbReference>
<keyword evidence="9" id="KW-1185">Reference proteome</keyword>
<dbReference type="InterPro" id="IPR001958">
    <property type="entry name" value="Tet-R_TetA/multi-R_MdtG-like"/>
</dbReference>
<keyword evidence="4 6" id="KW-1133">Transmembrane helix</keyword>
<dbReference type="SUPFAM" id="SSF103473">
    <property type="entry name" value="MFS general substrate transporter"/>
    <property type="match status" value="1"/>
</dbReference>
<dbReference type="PaxDb" id="2903-EOD13860"/>
<dbReference type="Proteomes" id="UP000013827">
    <property type="component" value="Unassembled WGS sequence"/>
</dbReference>
<dbReference type="GeneID" id="17260007"/>
<dbReference type="STRING" id="2903.R1DH53"/>
<comment type="subcellular location">
    <subcellularLocation>
        <location evidence="1">Membrane</location>
        <topology evidence="1">Multi-pass membrane protein</topology>
    </subcellularLocation>
</comment>
<proteinExistence type="predicted"/>
<evidence type="ECO:0000256" key="4">
    <source>
        <dbReference type="ARBA" id="ARBA00022989"/>
    </source>
</evidence>
<dbReference type="PRINTS" id="PR01035">
    <property type="entry name" value="TCRTETA"/>
</dbReference>
<dbReference type="AlphaFoldDB" id="A0A0D3IRH5"/>
<reference evidence="9" key="1">
    <citation type="journal article" date="2013" name="Nature">
        <title>Pan genome of the phytoplankton Emiliania underpins its global distribution.</title>
        <authorList>
            <person name="Read B.A."/>
            <person name="Kegel J."/>
            <person name="Klute M.J."/>
            <person name="Kuo A."/>
            <person name="Lefebvre S.C."/>
            <person name="Maumus F."/>
            <person name="Mayer C."/>
            <person name="Miller J."/>
            <person name="Monier A."/>
            <person name="Salamov A."/>
            <person name="Young J."/>
            <person name="Aguilar M."/>
            <person name="Claverie J.M."/>
            <person name="Frickenhaus S."/>
            <person name="Gonzalez K."/>
            <person name="Herman E.K."/>
            <person name="Lin Y.C."/>
            <person name="Napier J."/>
            <person name="Ogata H."/>
            <person name="Sarno A.F."/>
            <person name="Shmutz J."/>
            <person name="Schroeder D."/>
            <person name="de Vargas C."/>
            <person name="Verret F."/>
            <person name="von Dassow P."/>
            <person name="Valentin K."/>
            <person name="Van de Peer Y."/>
            <person name="Wheeler G."/>
            <person name="Dacks J.B."/>
            <person name="Delwiche C.F."/>
            <person name="Dyhrman S.T."/>
            <person name="Glockner G."/>
            <person name="John U."/>
            <person name="Richards T."/>
            <person name="Worden A.Z."/>
            <person name="Zhang X."/>
            <person name="Grigoriev I.V."/>
            <person name="Allen A.E."/>
            <person name="Bidle K."/>
            <person name="Borodovsky M."/>
            <person name="Bowler C."/>
            <person name="Brownlee C."/>
            <person name="Cock J.M."/>
            <person name="Elias M."/>
            <person name="Gladyshev V.N."/>
            <person name="Groth M."/>
            <person name="Guda C."/>
            <person name="Hadaegh A."/>
            <person name="Iglesias-Rodriguez M.D."/>
            <person name="Jenkins J."/>
            <person name="Jones B.M."/>
            <person name="Lawson T."/>
            <person name="Leese F."/>
            <person name="Lindquist E."/>
            <person name="Lobanov A."/>
            <person name="Lomsadze A."/>
            <person name="Malik S.B."/>
            <person name="Marsh M.E."/>
            <person name="Mackinder L."/>
            <person name="Mock T."/>
            <person name="Mueller-Roeber B."/>
            <person name="Pagarete A."/>
            <person name="Parker M."/>
            <person name="Probert I."/>
            <person name="Quesneville H."/>
            <person name="Raines C."/>
            <person name="Rensing S.A."/>
            <person name="Riano-Pachon D.M."/>
            <person name="Richier S."/>
            <person name="Rokitta S."/>
            <person name="Shiraiwa Y."/>
            <person name="Soanes D.M."/>
            <person name="van der Giezen M."/>
            <person name="Wahlund T.M."/>
            <person name="Williams B."/>
            <person name="Wilson W."/>
            <person name="Wolfe G."/>
            <person name="Wurch L.L."/>
        </authorList>
    </citation>
    <scope>NUCLEOTIDE SEQUENCE</scope>
</reference>
<dbReference type="Gene3D" id="1.20.1250.20">
    <property type="entry name" value="MFS general substrate transporter like domains"/>
    <property type="match status" value="1"/>
</dbReference>
<reference evidence="8" key="2">
    <citation type="submission" date="2024-10" db="UniProtKB">
        <authorList>
            <consortium name="EnsemblProtists"/>
        </authorList>
    </citation>
    <scope>IDENTIFICATION</scope>
</reference>
<organism evidence="8 9">
    <name type="scientific">Emiliania huxleyi (strain CCMP1516)</name>
    <dbReference type="NCBI Taxonomy" id="280463"/>
    <lineage>
        <taxon>Eukaryota</taxon>
        <taxon>Haptista</taxon>
        <taxon>Haptophyta</taxon>
        <taxon>Prymnesiophyceae</taxon>
        <taxon>Isochrysidales</taxon>
        <taxon>Noelaerhabdaceae</taxon>
        <taxon>Emiliania</taxon>
    </lineage>
</organism>
<evidence type="ECO:0000313" key="9">
    <source>
        <dbReference type="Proteomes" id="UP000013827"/>
    </source>
</evidence>
<dbReference type="InterPro" id="IPR011701">
    <property type="entry name" value="MFS"/>
</dbReference>
<evidence type="ECO:0000313" key="8">
    <source>
        <dbReference type="EnsemblProtists" id="EOD13860"/>
    </source>
</evidence>
<keyword evidence="5 6" id="KW-0472">Membrane</keyword>
<dbReference type="GO" id="GO:0022857">
    <property type="term" value="F:transmembrane transporter activity"/>
    <property type="evidence" value="ECO:0007669"/>
    <property type="project" value="InterPro"/>
</dbReference>
<name>A0A0D3IRH5_EMIH1</name>
<dbReference type="PANTHER" id="PTHR23504">
    <property type="entry name" value="MAJOR FACILITATOR SUPERFAMILY DOMAIN-CONTAINING PROTEIN 10"/>
    <property type="match status" value="1"/>
</dbReference>
<feature type="domain" description="Major facilitator superfamily (MFS) profile" evidence="7">
    <location>
        <begin position="41"/>
        <end position="318"/>
    </location>
</feature>
<protein>
    <recommendedName>
        <fullName evidence="7">Major facilitator superfamily (MFS) profile domain-containing protein</fullName>
    </recommendedName>
</protein>
<dbReference type="Pfam" id="PF07690">
    <property type="entry name" value="MFS_1"/>
    <property type="match status" value="1"/>
</dbReference>
<feature type="transmembrane region" description="Helical" evidence="6">
    <location>
        <begin position="170"/>
        <end position="193"/>
    </location>
</feature>
<evidence type="ECO:0000256" key="5">
    <source>
        <dbReference type="ARBA" id="ARBA00023136"/>
    </source>
</evidence>
<keyword evidence="2" id="KW-0813">Transport</keyword>
<evidence type="ECO:0000256" key="3">
    <source>
        <dbReference type="ARBA" id="ARBA00022692"/>
    </source>
</evidence>
<dbReference type="KEGG" id="ehx:EMIHUDRAFT_103702"/>
<dbReference type="PANTHER" id="PTHR23504:SF15">
    <property type="entry name" value="MAJOR FACILITATOR SUPERFAMILY (MFS) PROFILE DOMAIN-CONTAINING PROTEIN"/>
    <property type="match status" value="1"/>
</dbReference>
<dbReference type="RefSeq" id="XP_005766289.1">
    <property type="nucleotide sequence ID" value="XM_005766232.1"/>
</dbReference>
<sequence length="318" mass="34893">MSNQQPLLDRAALRRDRHCASLLCPPACMFTTPGYGEAWRWMLPLACTFLNECICLSMLYPFLGYMVLDFGLVESTNEAGLYVGYIASMFTLGQLLSGSFWGSASDRWGRRRVICIGLFNTMLLAPLFGLSRNLWQAMAVRFAMGLLSGNAAAAKAYIGEAVTPETQDMGFSLVAICWSIGNVCAASLGGFLSRPAVQFPNAFGGTIFESWPYLLPCTVAAAFAGIGCVVTLRFLPSQPRRSSGDATAVGGQSGQSGGPWGYVLRNRRCRDVFLIYFCISWLDYGARMFEVYPLWVSLEEVHSLLKPSARAHGFPRIE</sequence>